<dbReference type="EMBL" id="LK032319">
    <property type="protein sequence ID" value="CDY33662.1"/>
    <property type="molecule type" value="Genomic_DNA"/>
</dbReference>
<organism evidence="1 2">
    <name type="scientific">Brassica napus</name>
    <name type="common">Rape</name>
    <dbReference type="NCBI Taxonomy" id="3708"/>
    <lineage>
        <taxon>Eukaryota</taxon>
        <taxon>Viridiplantae</taxon>
        <taxon>Streptophyta</taxon>
        <taxon>Embryophyta</taxon>
        <taxon>Tracheophyta</taxon>
        <taxon>Spermatophyta</taxon>
        <taxon>Magnoliopsida</taxon>
        <taxon>eudicotyledons</taxon>
        <taxon>Gunneridae</taxon>
        <taxon>Pentapetalae</taxon>
        <taxon>rosids</taxon>
        <taxon>malvids</taxon>
        <taxon>Brassicales</taxon>
        <taxon>Brassicaceae</taxon>
        <taxon>Brassiceae</taxon>
        <taxon>Brassica</taxon>
    </lineage>
</organism>
<dbReference type="AlphaFoldDB" id="A0A078H842"/>
<keyword evidence="2" id="KW-1185">Reference proteome</keyword>
<evidence type="ECO:0000313" key="1">
    <source>
        <dbReference type="EMBL" id="CDY33662.1"/>
    </source>
</evidence>
<gene>
    <name evidence="1" type="primary">BnaC08g19620D</name>
    <name evidence="1" type="ORF">GSBRNA2T00055026001</name>
</gene>
<evidence type="ECO:0000313" key="2">
    <source>
        <dbReference type="Proteomes" id="UP000028999"/>
    </source>
</evidence>
<proteinExistence type="predicted"/>
<name>A0A078H842_BRANA</name>
<protein>
    <submittedName>
        <fullName evidence="1">BnaC08g19620D protein</fullName>
    </submittedName>
</protein>
<accession>A0A078H842</accession>
<sequence>METTKGRSYRFIRIPEIEIAKSKKESSMATKYRLQLVDEMVRF</sequence>
<dbReference type="Proteomes" id="UP000028999">
    <property type="component" value="Unassembled WGS sequence"/>
</dbReference>
<dbReference type="Gramene" id="CDY33662">
    <property type="protein sequence ID" value="CDY33662"/>
    <property type="gene ID" value="GSBRNA2T00055026001"/>
</dbReference>
<dbReference type="PaxDb" id="3708-A0A078H842"/>
<reference evidence="1 2" key="1">
    <citation type="journal article" date="2014" name="Science">
        <title>Plant genetics. Early allopolyploid evolution in the post-Neolithic Brassica napus oilseed genome.</title>
        <authorList>
            <person name="Chalhoub B."/>
            <person name="Denoeud F."/>
            <person name="Liu S."/>
            <person name="Parkin I.A."/>
            <person name="Tang H."/>
            <person name="Wang X."/>
            <person name="Chiquet J."/>
            <person name="Belcram H."/>
            <person name="Tong C."/>
            <person name="Samans B."/>
            <person name="Correa M."/>
            <person name="Da Silva C."/>
            <person name="Just J."/>
            <person name="Falentin C."/>
            <person name="Koh C.S."/>
            <person name="Le Clainche I."/>
            <person name="Bernard M."/>
            <person name="Bento P."/>
            <person name="Noel B."/>
            <person name="Labadie K."/>
            <person name="Alberti A."/>
            <person name="Charles M."/>
            <person name="Arnaud D."/>
            <person name="Guo H."/>
            <person name="Daviaud C."/>
            <person name="Alamery S."/>
            <person name="Jabbari K."/>
            <person name="Zhao M."/>
            <person name="Edger P.P."/>
            <person name="Chelaifa H."/>
            <person name="Tack D."/>
            <person name="Lassalle G."/>
            <person name="Mestiri I."/>
            <person name="Schnel N."/>
            <person name="Le Paslier M.C."/>
            <person name="Fan G."/>
            <person name="Renault V."/>
            <person name="Bayer P.E."/>
            <person name="Golicz A.A."/>
            <person name="Manoli S."/>
            <person name="Lee T.H."/>
            <person name="Thi V.H."/>
            <person name="Chalabi S."/>
            <person name="Hu Q."/>
            <person name="Fan C."/>
            <person name="Tollenaere R."/>
            <person name="Lu Y."/>
            <person name="Battail C."/>
            <person name="Shen J."/>
            <person name="Sidebottom C.H."/>
            <person name="Wang X."/>
            <person name="Canaguier A."/>
            <person name="Chauveau A."/>
            <person name="Berard A."/>
            <person name="Deniot G."/>
            <person name="Guan M."/>
            <person name="Liu Z."/>
            <person name="Sun F."/>
            <person name="Lim Y.P."/>
            <person name="Lyons E."/>
            <person name="Town C.D."/>
            <person name="Bancroft I."/>
            <person name="Wang X."/>
            <person name="Meng J."/>
            <person name="Ma J."/>
            <person name="Pires J.C."/>
            <person name="King G.J."/>
            <person name="Brunel D."/>
            <person name="Delourme R."/>
            <person name="Renard M."/>
            <person name="Aury J.M."/>
            <person name="Adams K.L."/>
            <person name="Batley J."/>
            <person name="Snowdon R.J."/>
            <person name="Tost J."/>
            <person name="Edwards D."/>
            <person name="Zhou Y."/>
            <person name="Hua W."/>
            <person name="Sharpe A.G."/>
            <person name="Paterson A.H."/>
            <person name="Guan C."/>
            <person name="Wincker P."/>
        </authorList>
    </citation>
    <scope>NUCLEOTIDE SEQUENCE [LARGE SCALE GENOMIC DNA]</scope>
    <source>
        <strain evidence="2">cv. Darmor-bzh</strain>
    </source>
</reference>